<keyword evidence="1" id="KW-0813">Transport</keyword>
<keyword evidence="1" id="KW-0653">Protein transport</keyword>
<dbReference type="PANTHER" id="PTHR12210">
    <property type="entry name" value="DULLARD PROTEIN PHOSPHATASE"/>
    <property type="match status" value="1"/>
</dbReference>
<organism evidence="3 4">
    <name type="scientific">Angomonas deanei</name>
    <dbReference type="NCBI Taxonomy" id="59799"/>
    <lineage>
        <taxon>Eukaryota</taxon>
        <taxon>Discoba</taxon>
        <taxon>Euglenozoa</taxon>
        <taxon>Kinetoplastea</taxon>
        <taxon>Metakinetoplastina</taxon>
        <taxon>Trypanosomatida</taxon>
        <taxon>Trypanosomatidae</taxon>
        <taxon>Strigomonadinae</taxon>
        <taxon>Angomonas</taxon>
    </lineage>
</organism>
<evidence type="ECO:0000313" key="3">
    <source>
        <dbReference type="EMBL" id="CAD2218629.1"/>
    </source>
</evidence>
<dbReference type="OrthoDB" id="277011at2759"/>
<name>A0A7G2CGJ8_9TRYP</name>
<dbReference type="GO" id="GO:0005744">
    <property type="term" value="C:TIM23 mitochondrial import inner membrane translocase complex"/>
    <property type="evidence" value="ECO:0007669"/>
    <property type="project" value="UniProtKB-UniRule"/>
</dbReference>
<comment type="similarity">
    <text evidence="1">Belongs to the TIM50 family.</text>
</comment>
<dbReference type="InterPro" id="IPR050365">
    <property type="entry name" value="TIM50"/>
</dbReference>
<feature type="domain" description="FCP1 homology" evidence="2">
    <location>
        <begin position="34"/>
        <end position="175"/>
    </location>
</feature>
<gene>
    <name evidence="3" type="ORF">ADEAN_000612000</name>
</gene>
<dbReference type="InterPro" id="IPR023214">
    <property type="entry name" value="HAD_sf"/>
</dbReference>
<dbReference type="VEuPathDB" id="TriTrypDB:ADEAN_000612000"/>
<dbReference type="EMBL" id="LR877155">
    <property type="protein sequence ID" value="CAD2218629.1"/>
    <property type="molecule type" value="Genomic_DNA"/>
</dbReference>
<dbReference type="Pfam" id="PF03031">
    <property type="entry name" value="NIF"/>
    <property type="match status" value="1"/>
</dbReference>
<dbReference type="GO" id="GO:0015031">
    <property type="term" value="P:protein transport"/>
    <property type="evidence" value="ECO:0007669"/>
    <property type="project" value="UniProtKB-KW"/>
</dbReference>
<protein>
    <recommendedName>
        <fullName evidence="1">Mitochondrial import inner membrane translocase subunit TIM50</fullName>
    </recommendedName>
</protein>
<keyword evidence="1" id="KW-0496">Mitochondrion</keyword>
<dbReference type="InterPro" id="IPR004274">
    <property type="entry name" value="FCP1_dom"/>
</dbReference>
<keyword evidence="1" id="KW-0809">Transit peptide</keyword>
<dbReference type="PROSITE" id="PS50969">
    <property type="entry name" value="FCP1"/>
    <property type="match status" value="1"/>
</dbReference>
<keyword evidence="4" id="KW-1185">Reference proteome</keyword>
<proteinExistence type="inferred from homology"/>
<sequence length="234" mass="26726">MSGQRAHEQPKPQLVAPPVQREPYKYLIPPQSSKDHNKLVVVLDLDETLVYGREGPVRVRPGTAELLQCLKDRAEVIVWTAGSRDYALEVINIIDPFCAIQHCIYRHPMWWTGEIGCTKDLNQLGRPLEKTVLIDNTPDVFRANPTNGILVSDFLGTVFKADRVLFTLADIFDFIFRRISDPTVGSIFASKRIMLRRVPLESNRKIELYTLAADDVENHMYISPAQRSLLQYLH</sequence>
<comment type="subunit">
    <text evidence="1">Component of the TIM23 complex.</text>
</comment>
<evidence type="ECO:0000259" key="2">
    <source>
        <dbReference type="PROSITE" id="PS50969"/>
    </source>
</evidence>
<keyword evidence="1" id="KW-0811">Translocation</keyword>
<dbReference type="CDD" id="cd07521">
    <property type="entry name" value="HAD_FCP1-like"/>
    <property type="match status" value="1"/>
</dbReference>
<dbReference type="SUPFAM" id="SSF56784">
    <property type="entry name" value="HAD-like"/>
    <property type="match status" value="1"/>
</dbReference>
<dbReference type="SMART" id="SM00577">
    <property type="entry name" value="CPDc"/>
    <property type="match status" value="1"/>
</dbReference>
<evidence type="ECO:0000256" key="1">
    <source>
        <dbReference type="RuleBase" id="RU365079"/>
    </source>
</evidence>
<dbReference type="AlphaFoldDB" id="A0A7G2CGJ8"/>
<accession>A0A7G2CGJ8</accession>
<comment type="function">
    <text evidence="1">Essential component of the TIM23 complex, a complex that mediates the translocation of transit peptide-containing proteins across the mitochondrial inner membrane.</text>
</comment>
<reference evidence="3 4" key="1">
    <citation type="submission" date="2020-08" db="EMBL/GenBank/DDBJ databases">
        <authorList>
            <person name="Newling K."/>
            <person name="Davey J."/>
            <person name="Forrester S."/>
        </authorList>
    </citation>
    <scope>NUCLEOTIDE SEQUENCE [LARGE SCALE GENOMIC DNA]</scope>
    <source>
        <strain evidence="4">Crithidia deanei Carvalho (ATCC PRA-265)</strain>
    </source>
</reference>
<dbReference type="Gene3D" id="3.40.50.1000">
    <property type="entry name" value="HAD superfamily/HAD-like"/>
    <property type="match status" value="1"/>
</dbReference>
<comment type="subcellular location">
    <subcellularLocation>
        <location evidence="1">Mitochondrion inner membrane</location>
        <topology evidence="1">Single-pass membrane protein</topology>
    </subcellularLocation>
</comment>
<dbReference type="Proteomes" id="UP000515908">
    <property type="component" value="Chromosome 11"/>
</dbReference>
<dbReference type="FunFam" id="3.40.50.1000:FF:000159">
    <property type="entry name" value="TFIIF-stimulated CTD phosphatase"/>
    <property type="match status" value="1"/>
</dbReference>
<dbReference type="InterPro" id="IPR036412">
    <property type="entry name" value="HAD-like_sf"/>
</dbReference>
<evidence type="ECO:0000313" key="4">
    <source>
        <dbReference type="Proteomes" id="UP000515908"/>
    </source>
</evidence>